<organism evidence="12 13">
    <name type="scientific">Sphingomonas quercus</name>
    <dbReference type="NCBI Taxonomy" id="2842451"/>
    <lineage>
        <taxon>Bacteria</taxon>
        <taxon>Pseudomonadati</taxon>
        <taxon>Pseudomonadota</taxon>
        <taxon>Alphaproteobacteria</taxon>
        <taxon>Sphingomonadales</taxon>
        <taxon>Sphingomonadaceae</taxon>
        <taxon>Sphingomonas</taxon>
    </lineage>
</organism>
<dbReference type="InterPro" id="IPR003018">
    <property type="entry name" value="GAF"/>
</dbReference>
<dbReference type="PROSITE" id="PS50046">
    <property type="entry name" value="PHYTOCHROME_2"/>
    <property type="match status" value="1"/>
</dbReference>
<dbReference type="SMART" id="SM00911">
    <property type="entry name" value="HWE_HK"/>
    <property type="match status" value="1"/>
</dbReference>
<feature type="domain" description="Response regulatory" evidence="11">
    <location>
        <begin position="736"/>
        <end position="853"/>
    </location>
</feature>
<dbReference type="Pfam" id="PF01590">
    <property type="entry name" value="GAF"/>
    <property type="match status" value="1"/>
</dbReference>
<evidence type="ECO:0000256" key="4">
    <source>
        <dbReference type="ARBA" id="ARBA00022679"/>
    </source>
</evidence>
<keyword evidence="3 9" id="KW-0597">Phosphoprotein</keyword>
<evidence type="ECO:0000256" key="1">
    <source>
        <dbReference type="ARBA" id="ARBA00000085"/>
    </source>
</evidence>
<evidence type="ECO:0000313" key="12">
    <source>
        <dbReference type="EMBL" id="MBU3079245.1"/>
    </source>
</evidence>
<comment type="caution">
    <text evidence="12">The sequence shown here is derived from an EMBL/GenBank/DDBJ whole genome shotgun (WGS) entry which is preliminary data.</text>
</comment>
<dbReference type="InterPro" id="IPR013654">
    <property type="entry name" value="PAS_2"/>
</dbReference>
<dbReference type="InterPro" id="IPR001789">
    <property type="entry name" value="Sig_transdc_resp-reg_receiver"/>
</dbReference>
<keyword evidence="7" id="KW-0067">ATP-binding</keyword>
<dbReference type="EC" id="2.7.13.3" evidence="2"/>
<protein>
    <recommendedName>
        <fullName evidence="2">histidine kinase</fullName>
        <ecNumber evidence="2">2.7.13.3</ecNumber>
    </recommendedName>
</protein>
<feature type="domain" description="Phytochrome chromophore attachment site" evidence="10">
    <location>
        <begin position="145"/>
        <end position="302"/>
    </location>
</feature>
<dbReference type="Pfam" id="PF00360">
    <property type="entry name" value="PHY"/>
    <property type="match status" value="1"/>
</dbReference>
<dbReference type="PANTHER" id="PTHR41523:SF8">
    <property type="entry name" value="ETHYLENE RESPONSE SENSOR PROTEIN"/>
    <property type="match status" value="1"/>
</dbReference>
<evidence type="ECO:0000256" key="9">
    <source>
        <dbReference type="PROSITE-ProRule" id="PRU00169"/>
    </source>
</evidence>
<evidence type="ECO:0000256" key="6">
    <source>
        <dbReference type="ARBA" id="ARBA00022777"/>
    </source>
</evidence>
<keyword evidence="5" id="KW-0547">Nucleotide-binding</keyword>
<evidence type="ECO:0000259" key="11">
    <source>
        <dbReference type="PROSITE" id="PS50110"/>
    </source>
</evidence>
<evidence type="ECO:0000256" key="7">
    <source>
        <dbReference type="ARBA" id="ARBA00022840"/>
    </source>
</evidence>
<keyword evidence="6" id="KW-0418">Kinase</keyword>
<sequence length="853" mass="93233">MADDELDFQVDLTNCDREPIHVLGIIQPFGFLMAVTADWMVSRVSANVEQFSGRAPGDLLGKPIADIVTHHALHAIRNRLTMLRGPDGVERLFNHILFEGRPAFDIAVHMASGLIVIEAEPAAEESVEAAAMVRAMVSRLDQTEQMSSFLREGARQVRAITGFDRVMVYRFDEQQSGEVVAEALRPGVDSFMGLHYPASDIPAQARRLYLRNVFRVIADVGATPVPITPQLDPRGVALDQSLSVLRAVSPIHIEYLRNMGVGASLSISIIVGGKLWGLFACHHYAPRLPSFAARTAAELFGQMFSLMLESRERREAADYETRARTIVDRLMSTIAQDNNLLDNAQWLGEVIADAIPADGVAVYLNGSVALSGLTPTADQFGAIVQALNRTASSTVFSTDSIQHIVPEAAAYADIAAGLIAIPVSRSPRDYVVLFRSERLRSVRWAGNPDKAVDYGPNGPRLTPRKSFEAWSELVKGTSNSFTAAERRVAETLRTGMIEVLIHLSENADQERVRANERQELLIAELNHRVRNILSLIRGLISQTRSTATTVEDFISTLDHRIQALARAHDQITSDRWGPARLVDLIEIESGAYVGLKRDRIRLEGANVLLQPNAYSTLALVIHELMTNAAKYGALSDNGEVRVGWRVDADGSLLLEWTERGGPAVTAPTRRGFGSTIIERSIPYDLGGTAEVNYRLAGLEARFCVPSRHVAGVAADALSGPARRALPVDRRPLEGKTVLLVEDSMIIALDGEDALRALGAALVVTAGSVVEAQRALDQQDFDFALLDFNLGAETSAPIADRLVAQQIYFAFATGYGEAISDPRFRGARTLTKPYGVSQLLTLFERREEAESPTP</sequence>
<dbReference type="PANTHER" id="PTHR41523">
    <property type="entry name" value="TWO-COMPONENT SYSTEM SENSOR PROTEIN"/>
    <property type="match status" value="1"/>
</dbReference>
<keyword evidence="8" id="KW-0675">Receptor</keyword>
<dbReference type="Pfam" id="PF08446">
    <property type="entry name" value="PAS_2"/>
    <property type="match status" value="1"/>
</dbReference>
<dbReference type="InterPro" id="IPR013515">
    <property type="entry name" value="Phytochrome_cen-reg"/>
</dbReference>
<dbReference type="EMBL" id="JAHKRT010000009">
    <property type="protein sequence ID" value="MBU3079245.1"/>
    <property type="molecule type" value="Genomic_DNA"/>
</dbReference>
<dbReference type="Pfam" id="PF07536">
    <property type="entry name" value="HWE_HK"/>
    <property type="match status" value="1"/>
</dbReference>
<evidence type="ECO:0000256" key="8">
    <source>
        <dbReference type="ARBA" id="ARBA00023170"/>
    </source>
</evidence>
<name>A0ABS6BLP9_9SPHN</name>
<dbReference type="PIRSF" id="PIRSF036397">
    <property type="entry name" value="Bactrphtchrm_rec"/>
    <property type="match status" value="1"/>
</dbReference>
<dbReference type="RefSeq" id="WP_216327047.1">
    <property type="nucleotide sequence ID" value="NZ_JAHKRT010000009.1"/>
</dbReference>
<accession>A0ABS6BLP9</accession>
<keyword evidence="13" id="KW-1185">Reference proteome</keyword>
<comment type="catalytic activity">
    <reaction evidence="1">
        <text>ATP + protein L-histidine = ADP + protein N-phospho-L-histidine.</text>
        <dbReference type="EC" id="2.7.13.3"/>
    </reaction>
</comment>
<dbReference type="InterPro" id="IPR016132">
    <property type="entry name" value="Phyto_chromo_attachment"/>
</dbReference>
<dbReference type="SMART" id="SM00065">
    <property type="entry name" value="GAF"/>
    <property type="match status" value="1"/>
</dbReference>
<keyword evidence="4" id="KW-0808">Transferase</keyword>
<reference evidence="12 13" key="1">
    <citation type="submission" date="2021-06" db="EMBL/GenBank/DDBJ databases">
        <title>Sphingomonas sp. XMGL2, whole genome shotgun sequencing project.</title>
        <authorList>
            <person name="Zhao G."/>
            <person name="Shen L."/>
        </authorList>
    </citation>
    <scope>NUCLEOTIDE SEQUENCE [LARGE SCALE GENOMIC DNA]</scope>
    <source>
        <strain evidence="12 13">XMGL2</strain>
    </source>
</reference>
<dbReference type="Proteomes" id="UP000776276">
    <property type="component" value="Unassembled WGS sequence"/>
</dbReference>
<proteinExistence type="predicted"/>
<dbReference type="InterPro" id="IPR011102">
    <property type="entry name" value="Sig_transdc_His_kinase_HWE"/>
</dbReference>
<feature type="modified residue" description="4-aspartylphosphate" evidence="9">
    <location>
        <position position="786"/>
    </location>
</feature>
<evidence type="ECO:0000256" key="3">
    <source>
        <dbReference type="ARBA" id="ARBA00022553"/>
    </source>
</evidence>
<evidence type="ECO:0000259" key="10">
    <source>
        <dbReference type="PROSITE" id="PS50046"/>
    </source>
</evidence>
<evidence type="ECO:0000256" key="5">
    <source>
        <dbReference type="ARBA" id="ARBA00022741"/>
    </source>
</evidence>
<evidence type="ECO:0000256" key="2">
    <source>
        <dbReference type="ARBA" id="ARBA00012438"/>
    </source>
</evidence>
<evidence type="ECO:0000313" key="13">
    <source>
        <dbReference type="Proteomes" id="UP000776276"/>
    </source>
</evidence>
<dbReference type="InterPro" id="IPR009219">
    <property type="entry name" value="Bactrphtchr_CheY"/>
</dbReference>
<gene>
    <name evidence="12" type="ORF">KOF26_15405</name>
</gene>
<dbReference type="PROSITE" id="PS50110">
    <property type="entry name" value="RESPONSE_REGULATORY"/>
    <property type="match status" value="1"/>
</dbReference>